<dbReference type="Gramene" id="Os04t0634600-01">
    <property type="protein sequence ID" value="Os04t0634600-01"/>
    <property type="gene ID" value="Os04g0634600"/>
</dbReference>
<sequence length="77" mass="8879">MVKCCLEDDGIEEEEIAKEKILLLLPSAQVTETNVDLVTEKIQDDVFFFCKIQHMFVLHSLICCGVYTSCTYKRFVN</sequence>
<organism evidence="1 2">
    <name type="scientific">Oryza sativa subsp. japonica</name>
    <name type="common">Rice</name>
    <dbReference type="NCBI Taxonomy" id="39947"/>
    <lineage>
        <taxon>Eukaryota</taxon>
        <taxon>Viridiplantae</taxon>
        <taxon>Streptophyta</taxon>
        <taxon>Embryophyta</taxon>
        <taxon>Tracheophyta</taxon>
        <taxon>Spermatophyta</taxon>
        <taxon>Magnoliopsida</taxon>
        <taxon>Liliopsida</taxon>
        <taxon>Poales</taxon>
        <taxon>Poaceae</taxon>
        <taxon>BOP clade</taxon>
        <taxon>Oryzoideae</taxon>
        <taxon>Oryzeae</taxon>
        <taxon>Oryzinae</taxon>
        <taxon>Oryza</taxon>
        <taxon>Oryza sativa</taxon>
    </lineage>
</organism>
<proteinExistence type="predicted"/>
<evidence type="ECO:0000313" key="1">
    <source>
        <dbReference type="EMBL" id="BAS91202.1"/>
    </source>
</evidence>
<dbReference type="AlphaFoldDB" id="A0A0P0WFL3"/>
<dbReference type="InParanoid" id="A0A0P0WFL3"/>
<protein>
    <submittedName>
        <fullName evidence="1">Os04g0634600 protein</fullName>
    </submittedName>
</protein>
<gene>
    <name evidence="1" type="ordered locus">Os04g0634600</name>
    <name evidence="1" type="ORF">OSNPB_040634600</name>
</gene>
<name>A0A0P0WFL3_ORYSJ</name>
<reference evidence="2" key="1">
    <citation type="journal article" date="2005" name="Nature">
        <title>The map-based sequence of the rice genome.</title>
        <authorList>
            <consortium name="International rice genome sequencing project (IRGSP)"/>
            <person name="Matsumoto T."/>
            <person name="Wu J."/>
            <person name="Kanamori H."/>
            <person name="Katayose Y."/>
            <person name="Fujisawa M."/>
            <person name="Namiki N."/>
            <person name="Mizuno H."/>
            <person name="Yamamoto K."/>
            <person name="Antonio B.A."/>
            <person name="Baba T."/>
            <person name="Sakata K."/>
            <person name="Nagamura Y."/>
            <person name="Aoki H."/>
            <person name="Arikawa K."/>
            <person name="Arita K."/>
            <person name="Bito T."/>
            <person name="Chiden Y."/>
            <person name="Fujitsuka N."/>
            <person name="Fukunaka R."/>
            <person name="Hamada M."/>
            <person name="Harada C."/>
            <person name="Hayashi A."/>
            <person name="Hijishita S."/>
            <person name="Honda M."/>
            <person name="Hosokawa S."/>
            <person name="Ichikawa Y."/>
            <person name="Idonuma A."/>
            <person name="Iijima M."/>
            <person name="Ikeda M."/>
            <person name="Ikeno M."/>
            <person name="Ito K."/>
            <person name="Ito S."/>
            <person name="Ito T."/>
            <person name="Ito Y."/>
            <person name="Ito Y."/>
            <person name="Iwabuchi A."/>
            <person name="Kamiya K."/>
            <person name="Karasawa W."/>
            <person name="Kurita K."/>
            <person name="Katagiri S."/>
            <person name="Kikuta A."/>
            <person name="Kobayashi H."/>
            <person name="Kobayashi N."/>
            <person name="Machita K."/>
            <person name="Maehara T."/>
            <person name="Masukawa M."/>
            <person name="Mizubayashi T."/>
            <person name="Mukai Y."/>
            <person name="Nagasaki H."/>
            <person name="Nagata Y."/>
            <person name="Naito S."/>
            <person name="Nakashima M."/>
            <person name="Nakama Y."/>
            <person name="Nakamichi Y."/>
            <person name="Nakamura M."/>
            <person name="Meguro A."/>
            <person name="Negishi M."/>
            <person name="Ohta I."/>
            <person name="Ohta T."/>
            <person name="Okamoto M."/>
            <person name="Ono N."/>
            <person name="Saji S."/>
            <person name="Sakaguchi M."/>
            <person name="Sakai K."/>
            <person name="Shibata M."/>
            <person name="Shimokawa T."/>
            <person name="Song J."/>
            <person name="Takazaki Y."/>
            <person name="Terasawa K."/>
            <person name="Tsugane M."/>
            <person name="Tsuji K."/>
            <person name="Ueda S."/>
            <person name="Waki K."/>
            <person name="Yamagata H."/>
            <person name="Yamamoto M."/>
            <person name="Yamamoto S."/>
            <person name="Yamane H."/>
            <person name="Yoshiki S."/>
            <person name="Yoshihara R."/>
            <person name="Yukawa K."/>
            <person name="Zhong H."/>
            <person name="Yano M."/>
            <person name="Yuan Q."/>
            <person name="Ouyang S."/>
            <person name="Liu J."/>
            <person name="Jones K.M."/>
            <person name="Gansberger K."/>
            <person name="Moffat K."/>
            <person name="Hill J."/>
            <person name="Bera J."/>
            <person name="Fadrosh D."/>
            <person name="Jin S."/>
            <person name="Johri S."/>
            <person name="Kim M."/>
            <person name="Overton L."/>
            <person name="Reardon M."/>
            <person name="Tsitrin T."/>
            <person name="Vuong H."/>
            <person name="Weaver B."/>
            <person name="Ciecko A."/>
            <person name="Tallon L."/>
            <person name="Jackson J."/>
            <person name="Pai G."/>
            <person name="Aken S.V."/>
            <person name="Utterback T."/>
            <person name="Reidmuller S."/>
            <person name="Feldblyum T."/>
            <person name="Hsiao J."/>
            <person name="Zismann V."/>
            <person name="Iobst S."/>
            <person name="de Vazeille A.R."/>
            <person name="Buell C.R."/>
            <person name="Ying K."/>
            <person name="Li Y."/>
            <person name="Lu T."/>
            <person name="Huang Y."/>
            <person name="Zhao Q."/>
            <person name="Feng Q."/>
            <person name="Zhang L."/>
            <person name="Zhu J."/>
            <person name="Weng Q."/>
            <person name="Mu J."/>
            <person name="Lu Y."/>
            <person name="Fan D."/>
            <person name="Liu Y."/>
            <person name="Guan J."/>
            <person name="Zhang Y."/>
            <person name="Yu S."/>
            <person name="Liu X."/>
            <person name="Zhang Y."/>
            <person name="Hong G."/>
            <person name="Han B."/>
            <person name="Choisne N."/>
            <person name="Demange N."/>
            <person name="Orjeda G."/>
            <person name="Samain S."/>
            <person name="Cattolico L."/>
            <person name="Pelletier E."/>
            <person name="Couloux A."/>
            <person name="Segurens B."/>
            <person name="Wincker P."/>
            <person name="D'Hont A."/>
            <person name="Scarpelli C."/>
            <person name="Weissenbach J."/>
            <person name="Salanoubat M."/>
            <person name="Quetier F."/>
            <person name="Yu Y."/>
            <person name="Kim H.R."/>
            <person name="Rambo T."/>
            <person name="Currie J."/>
            <person name="Collura K."/>
            <person name="Luo M."/>
            <person name="Yang T."/>
            <person name="Ammiraju J.S.S."/>
            <person name="Engler F."/>
            <person name="Soderlund C."/>
            <person name="Wing R.A."/>
            <person name="Palmer L.E."/>
            <person name="de la Bastide M."/>
            <person name="Spiegel L."/>
            <person name="Nascimento L."/>
            <person name="Zutavern T."/>
            <person name="O'Shaughnessy A."/>
            <person name="Dike S."/>
            <person name="Dedhia N."/>
            <person name="Preston R."/>
            <person name="Balija V."/>
            <person name="McCombie W.R."/>
            <person name="Chow T."/>
            <person name="Chen H."/>
            <person name="Chung M."/>
            <person name="Chen C."/>
            <person name="Shaw J."/>
            <person name="Wu H."/>
            <person name="Hsiao K."/>
            <person name="Chao Y."/>
            <person name="Chu M."/>
            <person name="Cheng C."/>
            <person name="Hour A."/>
            <person name="Lee P."/>
            <person name="Lin S."/>
            <person name="Lin Y."/>
            <person name="Liou J."/>
            <person name="Liu S."/>
            <person name="Hsing Y."/>
            <person name="Raghuvanshi S."/>
            <person name="Mohanty A."/>
            <person name="Bharti A.K."/>
            <person name="Gaur A."/>
            <person name="Gupta V."/>
            <person name="Kumar D."/>
            <person name="Ravi V."/>
            <person name="Vij S."/>
            <person name="Kapur A."/>
            <person name="Khurana P."/>
            <person name="Khurana P."/>
            <person name="Khurana J.P."/>
            <person name="Tyagi A.K."/>
            <person name="Gaikwad K."/>
            <person name="Singh A."/>
            <person name="Dalal V."/>
            <person name="Srivastava S."/>
            <person name="Dixit A."/>
            <person name="Pal A.K."/>
            <person name="Ghazi I.A."/>
            <person name="Yadav M."/>
            <person name="Pandit A."/>
            <person name="Bhargava A."/>
            <person name="Sureshbabu K."/>
            <person name="Batra K."/>
            <person name="Sharma T.R."/>
            <person name="Mohapatra T."/>
            <person name="Singh N.K."/>
            <person name="Messing J."/>
            <person name="Nelson A.B."/>
            <person name="Fuks G."/>
            <person name="Kavchok S."/>
            <person name="Keizer G."/>
            <person name="Linton E."/>
            <person name="Llaca V."/>
            <person name="Song R."/>
            <person name="Tanyolac B."/>
            <person name="Young S."/>
            <person name="Ho-Il K."/>
            <person name="Hahn J.H."/>
            <person name="Sangsakoo G."/>
            <person name="Vanavichit A."/>
            <person name="de Mattos Luiz.A.T."/>
            <person name="Zimmer P.D."/>
            <person name="Malone G."/>
            <person name="Dellagostin O."/>
            <person name="de Oliveira A.C."/>
            <person name="Bevan M."/>
            <person name="Bancroft I."/>
            <person name="Minx P."/>
            <person name="Cordum H."/>
            <person name="Wilson R."/>
            <person name="Cheng Z."/>
            <person name="Jin W."/>
            <person name="Jiang J."/>
            <person name="Leong S.A."/>
            <person name="Iwama H."/>
            <person name="Gojobori T."/>
            <person name="Itoh T."/>
            <person name="Niimura Y."/>
            <person name="Fujii Y."/>
            <person name="Habara T."/>
            <person name="Sakai H."/>
            <person name="Sato Y."/>
            <person name="Wilson G."/>
            <person name="Kumar K."/>
            <person name="McCouch S."/>
            <person name="Juretic N."/>
            <person name="Hoen D."/>
            <person name="Wright S."/>
            <person name="Bruskiewich R."/>
            <person name="Bureau T."/>
            <person name="Miyao A."/>
            <person name="Hirochika H."/>
            <person name="Nishikawa T."/>
            <person name="Kadowaki K."/>
            <person name="Sugiura M."/>
            <person name="Burr B."/>
            <person name="Sasaki T."/>
        </authorList>
    </citation>
    <scope>NUCLEOTIDE SEQUENCE [LARGE SCALE GENOMIC DNA]</scope>
    <source>
        <strain evidence="2">cv. Nipponbare</strain>
    </source>
</reference>
<dbReference type="Proteomes" id="UP000059680">
    <property type="component" value="Chromosome 4"/>
</dbReference>
<dbReference type="PaxDb" id="39947-A0A0P0WFL3"/>
<reference evidence="1 2" key="2">
    <citation type="journal article" date="2013" name="Plant Cell Physiol.">
        <title>Rice Annotation Project Database (RAP-DB): an integrative and interactive database for rice genomics.</title>
        <authorList>
            <person name="Sakai H."/>
            <person name="Lee S.S."/>
            <person name="Tanaka T."/>
            <person name="Numa H."/>
            <person name="Kim J."/>
            <person name="Kawahara Y."/>
            <person name="Wakimoto H."/>
            <person name="Yang C.C."/>
            <person name="Iwamoto M."/>
            <person name="Abe T."/>
            <person name="Yamada Y."/>
            <person name="Muto A."/>
            <person name="Inokuchi H."/>
            <person name="Ikemura T."/>
            <person name="Matsumoto T."/>
            <person name="Sasaki T."/>
            <person name="Itoh T."/>
        </authorList>
    </citation>
    <scope>NUCLEOTIDE SEQUENCE [LARGE SCALE GENOMIC DNA]</scope>
    <source>
        <strain evidence="2">cv. Nipponbare</strain>
    </source>
</reference>
<accession>A0A0P0WFL3</accession>
<dbReference type="EMBL" id="AP014960">
    <property type="protein sequence ID" value="BAS91202.1"/>
    <property type="molecule type" value="Genomic_DNA"/>
</dbReference>
<reference evidence="1 2" key="3">
    <citation type="journal article" date="2013" name="Rice">
        <title>Improvement of the Oryza sativa Nipponbare reference genome using next generation sequence and optical map data.</title>
        <authorList>
            <person name="Kawahara Y."/>
            <person name="de la Bastide M."/>
            <person name="Hamilton J.P."/>
            <person name="Kanamori H."/>
            <person name="McCombie W.R."/>
            <person name="Ouyang S."/>
            <person name="Schwartz D.C."/>
            <person name="Tanaka T."/>
            <person name="Wu J."/>
            <person name="Zhou S."/>
            <person name="Childs K.L."/>
            <person name="Davidson R.M."/>
            <person name="Lin H."/>
            <person name="Quesada-Ocampo L."/>
            <person name="Vaillancourt B."/>
            <person name="Sakai H."/>
            <person name="Lee S.S."/>
            <person name="Kim J."/>
            <person name="Numa H."/>
            <person name="Itoh T."/>
            <person name="Buell C.R."/>
            <person name="Matsumoto T."/>
        </authorList>
    </citation>
    <scope>NUCLEOTIDE SEQUENCE [LARGE SCALE GENOMIC DNA]</scope>
    <source>
        <strain evidence="2">cv. Nipponbare</strain>
    </source>
</reference>
<keyword evidence="2" id="KW-1185">Reference proteome</keyword>
<evidence type="ECO:0000313" key="2">
    <source>
        <dbReference type="Proteomes" id="UP000059680"/>
    </source>
</evidence>